<organism evidence="17 18">
    <name type="scientific">Candidatus Blautia pullistercoris</name>
    <dbReference type="NCBI Taxonomy" id="2838499"/>
    <lineage>
        <taxon>Bacteria</taxon>
        <taxon>Bacillati</taxon>
        <taxon>Bacillota</taxon>
        <taxon>Clostridia</taxon>
        <taxon>Lachnospirales</taxon>
        <taxon>Lachnospiraceae</taxon>
        <taxon>Blautia</taxon>
    </lineage>
</organism>
<evidence type="ECO:0000256" key="5">
    <source>
        <dbReference type="ARBA" id="ARBA00022679"/>
    </source>
</evidence>
<evidence type="ECO:0000259" key="15">
    <source>
        <dbReference type="PROSITE" id="PS51098"/>
    </source>
</evidence>
<name>A0A9D2AN88_9FIRM</name>
<evidence type="ECO:0000256" key="9">
    <source>
        <dbReference type="ARBA" id="ARBA00022989"/>
    </source>
</evidence>
<dbReference type="InterPro" id="IPR003352">
    <property type="entry name" value="PTS_EIIC"/>
</dbReference>
<dbReference type="Gene3D" id="3.30.1360.60">
    <property type="entry name" value="Glucose permease domain IIB"/>
    <property type="match status" value="1"/>
</dbReference>
<feature type="domain" description="PTS EIIB type-1" evidence="15">
    <location>
        <begin position="10"/>
        <end position="93"/>
    </location>
</feature>
<feature type="transmembrane region" description="Helical" evidence="13">
    <location>
        <begin position="151"/>
        <end position="174"/>
    </location>
</feature>
<keyword evidence="9 13" id="KW-1133">Transmembrane helix</keyword>
<dbReference type="PANTHER" id="PTHR30175:SF7">
    <property type="entry name" value="NEGATIVE REGULATOR OF SACY ACTIVITY"/>
    <property type="match status" value="1"/>
</dbReference>
<dbReference type="Pfam" id="PF02378">
    <property type="entry name" value="PTS_EIIC"/>
    <property type="match status" value="1"/>
</dbReference>
<dbReference type="GO" id="GO:0008982">
    <property type="term" value="F:protein-N(PI)-phosphohistidine-sugar phosphotransferase activity"/>
    <property type="evidence" value="ECO:0007669"/>
    <property type="project" value="InterPro"/>
</dbReference>
<dbReference type="GO" id="GO:0015771">
    <property type="term" value="P:trehalose transport"/>
    <property type="evidence" value="ECO:0007669"/>
    <property type="project" value="TreeGrafter"/>
</dbReference>
<evidence type="ECO:0000256" key="7">
    <source>
        <dbReference type="ARBA" id="ARBA00022692"/>
    </source>
</evidence>
<proteinExistence type="predicted"/>
<evidence type="ECO:0000256" key="4">
    <source>
        <dbReference type="ARBA" id="ARBA00022597"/>
    </source>
</evidence>
<comment type="caution">
    <text evidence="17">The sequence shown here is derived from an EMBL/GenBank/DDBJ whole genome shotgun (WGS) entry which is preliminary data.</text>
</comment>
<evidence type="ECO:0000259" key="14">
    <source>
        <dbReference type="PROSITE" id="PS51093"/>
    </source>
</evidence>
<evidence type="ECO:0000256" key="11">
    <source>
        <dbReference type="PROSITE-ProRule" id="PRU00421"/>
    </source>
</evidence>
<keyword evidence="3" id="KW-1003">Cell membrane</keyword>
<dbReference type="SUPFAM" id="SSF51261">
    <property type="entry name" value="Duplicated hybrid motif"/>
    <property type="match status" value="1"/>
</dbReference>
<evidence type="ECO:0000256" key="13">
    <source>
        <dbReference type="SAM" id="Phobius"/>
    </source>
</evidence>
<evidence type="ECO:0000256" key="8">
    <source>
        <dbReference type="ARBA" id="ARBA00022777"/>
    </source>
</evidence>
<dbReference type="PANTHER" id="PTHR30175">
    <property type="entry name" value="PHOSPHOTRANSFERASE SYSTEM TRANSPORT PROTEIN"/>
    <property type="match status" value="1"/>
</dbReference>
<dbReference type="InterPro" id="IPR013013">
    <property type="entry name" value="PTS_EIIC_1"/>
</dbReference>
<dbReference type="Gene3D" id="2.70.70.10">
    <property type="entry name" value="Glucose Permease (Domain IIA)"/>
    <property type="match status" value="1"/>
</dbReference>
<dbReference type="CDD" id="cd00212">
    <property type="entry name" value="PTS_IIB_glc"/>
    <property type="match status" value="1"/>
</dbReference>
<feature type="region of interest" description="Disordered" evidence="12">
    <location>
        <begin position="487"/>
        <end position="506"/>
    </location>
</feature>
<comment type="subcellular location">
    <subcellularLocation>
        <location evidence="1">Cell membrane</location>
        <topology evidence="1">Multi-pass membrane protein</topology>
    </subcellularLocation>
</comment>
<keyword evidence="5" id="KW-0808">Transferase</keyword>
<reference evidence="17" key="2">
    <citation type="submission" date="2021-04" db="EMBL/GenBank/DDBJ databases">
        <authorList>
            <person name="Gilroy R."/>
        </authorList>
    </citation>
    <scope>NUCLEOTIDE SEQUENCE</scope>
    <source>
        <strain evidence="17">ChiHjej12B11-1927</strain>
    </source>
</reference>
<feature type="domain" description="PTS EIIA type-1" evidence="14">
    <location>
        <begin position="527"/>
        <end position="631"/>
    </location>
</feature>
<dbReference type="GO" id="GO:0005886">
    <property type="term" value="C:plasma membrane"/>
    <property type="evidence" value="ECO:0007669"/>
    <property type="project" value="UniProtKB-SubCell"/>
</dbReference>
<dbReference type="InterPro" id="IPR011055">
    <property type="entry name" value="Dup_hybrid_motif"/>
</dbReference>
<reference evidence="17" key="1">
    <citation type="journal article" date="2021" name="PeerJ">
        <title>Extensive microbial diversity within the chicken gut microbiome revealed by metagenomics and culture.</title>
        <authorList>
            <person name="Gilroy R."/>
            <person name="Ravi A."/>
            <person name="Getino M."/>
            <person name="Pursley I."/>
            <person name="Horton D.L."/>
            <person name="Alikhan N.F."/>
            <person name="Baker D."/>
            <person name="Gharbi K."/>
            <person name="Hall N."/>
            <person name="Watson M."/>
            <person name="Adriaenssens E.M."/>
            <person name="Foster-Nyarko E."/>
            <person name="Jarju S."/>
            <person name="Secka A."/>
            <person name="Antonio M."/>
            <person name="Oren A."/>
            <person name="Chaudhuri R.R."/>
            <person name="La Ragione R."/>
            <person name="Hildebrand F."/>
            <person name="Pallen M.J."/>
        </authorList>
    </citation>
    <scope>NUCLEOTIDE SEQUENCE</scope>
    <source>
        <strain evidence="17">ChiHjej12B11-1927</strain>
    </source>
</reference>
<accession>A0A9D2AN88</accession>
<dbReference type="InterPro" id="IPR036878">
    <property type="entry name" value="Glu_permease_IIB"/>
</dbReference>
<keyword evidence="6" id="KW-0598">Phosphotransferase system</keyword>
<feature type="transmembrane region" description="Helical" evidence="13">
    <location>
        <begin position="186"/>
        <end position="206"/>
    </location>
</feature>
<dbReference type="FunFam" id="3.30.1360.60:FF:000001">
    <property type="entry name" value="PTS system glucose-specific IIBC component PtsG"/>
    <property type="match status" value="1"/>
</dbReference>
<dbReference type="InterPro" id="IPR018113">
    <property type="entry name" value="PTrfase_EIIB_Cys"/>
</dbReference>
<dbReference type="PROSITE" id="PS01035">
    <property type="entry name" value="PTS_EIIB_TYPE_1_CYS"/>
    <property type="match status" value="1"/>
</dbReference>
<evidence type="ECO:0000256" key="1">
    <source>
        <dbReference type="ARBA" id="ARBA00004651"/>
    </source>
</evidence>
<dbReference type="PROSITE" id="PS51103">
    <property type="entry name" value="PTS_EIIC_TYPE_1"/>
    <property type="match status" value="1"/>
</dbReference>
<feature type="transmembrane region" description="Helical" evidence="13">
    <location>
        <begin position="339"/>
        <end position="359"/>
    </location>
</feature>
<dbReference type="FunFam" id="2.70.70.10:FF:000001">
    <property type="entry name" value="PTS system glucose-specific IIA component"/>
    <property type="match status" value="1"/>
</dbReference>
<protein>
    <submittedName>
        <fullName evidence="17">Glucose PTS transporter subunit IIA</fullName>
    </submittedName>
</protein>
<feature type="compositionally biased region" description="Basic and acidic residues" evidence="12">
    <location>
        <begin position="494"/>
        <end position="506"/>
    </location>
</feature>
<evidence type="ECO:0000256" key="2">
    <source>
        <dbReference type="ARBA" id="ARBA00022448"/>
    </source>
</evidence>
<feature type="transmembrane region" description="Helical" evidence="13">
    <location>
        <begin position="259"/>
        <end position="279"/>
    </location>
</feature>
<evidence type="ECO:0000256" key="3">
    <source>
        <dbReference type="ARBA" id="ARBA00022475"/>
    </source>
</evidence>
<dbReference type="AlphaFoldDB" id="A0A9D2AN88"/>
<evidence type="ECO:0000256" key="12">
    <source>
        <dbReference type="SAM" id="MobiDB-lite"/>
    </source>
</evidence>
<evidence type="ECO:0000313" key="18">
    <source>
        <dbReference type="Proteomes" id="UP000824230"/>
    </source>
</evidence>
<keyword evidence="7 13" id="KW-0812">Transmembrane</keyword>
<dbReference type="Pfam" id="PF00358">
    <property type="entry name" value="PTS_EIIA_1"/>
    <property type="match status" value="1"/>
</dbReference>
<feature type="transmembrane region" description="Helical" evidence="13">
    <location>
        <begin position="118"/>
        <end position="139"/>
    </location>
</feature>
<dbReference type="PROSITE" id="PS51098">
    <property type="entry name" value="PTS_EIIB_TYPE_1"/>
    <property type="match status" value="1"/>
</dbReference>
<dbReference type="PROSITE" id="PS51093">
    <property type="entry name" value="PTS_EIIA_TYPE_1"/>
    <property type="match status" value="1"/>
</dbReference>
<feature type="transmembrane region" description="Helical" evidence="13">
    <location>
        <begin position="371"/>
        <end position="391"/>
    </location>
</feature>
<feature type="domain" description="PTS EIIC type-1" evidence="16">
    <location>
        <begin position="113"/>
        <end position="478"/>
    </location>
</feature>
<dbReference type="Pfam" id="PF00367">
    <property type="entry name" value="PTS_EIIB"/>
    <property type="match status" value="1"/>
</dbReference>
<dbReference type="EMBL" id="DXFG01000297">
    <property type="protein sequence ID" value="HIX38763.1"/>
    <property type="molecule type" value="Genomic_DNA"/>
</dbReference>
<feature type="transmembrane region" description="Helical" evidence="13">
    <location>
        <begin position="441"/>
        <end position="466"/>
    </location>
</feature>
<dbReference type="InterPro" id="IPR001127">
    <property type="entry name" value="PTS_EIIA_1_perm"/>
</dbReference>
<dbReference type="NCBIfam" id="TIGR00830">
    <property type="entry name" value="PTBA"/>
    <property type="match status" value="1"/>
</dbReference>
<evidence type="ECO:0000256" key="6">
    <source>
        <dbReference type="ARBA" id="ARBA00022683"/>
    </source>
</evidence>
<dbReference type="GO" id="GO:0009401">
    <property type="term" value="P:phosphoenolpyruvate-dependent sugar phosphotransferase system"/>
    <property type="evidence" value="ECO:0007669"/>
    <property type="project" value="UniProtKB-KW"/>
</dbReference>
<gene>
    <name evidence="17" type="ORF">H9738_13000</name>
</gene>
<dbReference type="Proteomes" id="UP000824230">
    <property type="component" value="Unassembled WGS sequence"/>
</dbReference>
<dbReference type="InterPro" id="IPR001996">
    <property type="entry name" value="PTS_IIB_1"/>
</dbReference>
<evidence type="ECO:0000313" key="17">
    <source>
        <dbReference type="EMBL" id="HIX38763.1"/>
    </source>
</evidence>
<evidence type="ECO:0000259" key="16">
    <source>
        <dbReference type="PROSITE" id="PS51103"/>
    </source>
</evidence>
<keyword evidence="8" id="KW-0418">Kinase</keyword>
<keyword evidence="2" id="KW-0813">Transport</keyword>
<dbReference type="PROSITE" id="PS00371">
    <property type="entry name" value="PTS_EIIA_TYPE_1_HIS"/>
    <property type="match status" value="1"/>
</dbReference>
<dbReference type="InterPro" id="IPR050558">
    <property type="entry name" value="PTS_Sugar-Specific_Components"/>
</dbReference>
<evidence type="ECO:0000256" key="10">
    <source>
        <dbReference type="ARBA" id="ARBA00023136"/>
    </source>
</evidence>
<sequence>MDAEKRKRYENIAAEIVRLVGGRDNILGVAHCATRLRLVLEDNDKADTKAIEDVDLVKGVFVAGDQLQIIFGAGLVNDVCQVLADSIHMDSMSLGDLKTKANKRMNPLQRAVKALSDVFIEIMPGILAAALLTGLSSVLGNIEFVQNNDTLYGLSRLINISSGAIFGFLPLCVAYSTVKRFGGRPIMGIVIGCIMLTNSLADASAAAQGTVDVTTLHIFGLPVELIGFQGGIIVALLIGIVTAKLDIFFERKVPEVIRLLVSPLLTTLVSSFLLFMIIGPVGRGLANGITAVLVWMTQHLGVIGYAAFSGVQQLIVITGLHHVFGAIESQLLVDTGRNFLNPLMSVAIIAQGGAVLGYLVRNLKEAKAKELCIPSFISVLFGITEPALFGVNLRYRYPLIGGCLGGAIGGAVVYFTDLAALGFGTTVVPGIALADPAHNGYINYIIAHVIALAAGFAFAVLIGTIFDRKNAKAAPAAVSGAEISQAGGVSGFSSEEKETEPSEKAELPEEIYAFAPGEFVGIEKVKDPTFAEKVLGDGVAILPAEGKIYAPADCTIEMVMDTKHAVGLRTKAGNGLLIHVGIDTVQLGGKYFDVHVTEGQKLKAGDCIMDFDKDKIAEEGYDTAACLIFTEPVEGSHADREAERTVAVGDKIAVITE</sequence>
<feature type="active site" description="Phosphocysteine intermediate; for EIIB activity" evidence="11">
    <location>
        <position position="32"/>
    </location>
</feature>
<feature type="transmembrane region" description="Helical" evidence="13">
    <location>
        <begin position="314"/>
        <end position="333"/>
    </location>
</feature>
<dbReference type="GO" id="GO:0016301">
    <property type="term" value="F:kinase activity"/>
    <property type="evidence" value="ECO:0007669"/>
    <property type="project" value="UniProtKB-KW"/>
</dbReference>
<keyword evidence="10 13" id="KW-0472">Membrane</keyword>
<dbReference type="GO" id="GO:0090589">
    <property type="term" value="F:protein-phosphocysteine-trehalose phosphotransferase system transporter activity"/>
    <property type="evidence" value="ECO:0007669"/>
    <property type="project" value="TreeGrafter"/>
</dbReference>
<dbReference type="NCBIfam" id="TIGR00826">
    <property type="entry name" value="EIIB_glc"/>
    <property type="match status" value="1"/>
</dbReference>
<keyword evidence="4" id="KW-0762">Sugar transport</keyword>
<feature type="transmembrane region" description="Helical" evidence="13">
    <location>
        <begin position="226"/>
        <end position="247"/>
    </location>
</feature>
<dbReference type="SUPFAM" id="SSF55604">
    <property type="entry name" value="Glucose permease domain IIB"/>
    <property type="match status" value="1"/>
</dbReference>